<dbReference type="InParanoid" id="A0A066V4W8"/>
<dbReference type="PROSITE" id="PS50048">
    <property type="entry name" value="ZN2_CY6_FUNGAL_2"/>
    <property type="match status" value="1"/>
</dbReference>
<dbReference type="RefSeq" id="XP_013240157.1">
    <property type="nucleotide sequence ID" value="XM_013384703.1"/>
</dbReference>
<feature type="domain" description="Zn(2)-C6 fungal-type" evidence="9">
    <location>
        <begin position="247"/>
        <end position="276"/>
    </location>
</feature>
<keyword evidence="1" id="KW-0479">Metal-binding</keyword>
<dbReference type="HOGENOM" id="CLU_449915_0_0_1"/>
<evidence type="ECO:0000259" key="9">
    <source>
        <dbReference type="PROSITE" id="PS50048"/>
    </source>
</evidence>
<dbReference type="GO" id="GO:0000981">
    <property type="term" value="F:DNA-binding transcription factor activity, RNA polymerase II-specific"/>
    <property type="evidence" value="ECO:0007669"/>
    <property type="project" value="InterPro"/>
</dbReference>
<dbReference type="InterPro" id="IPR001138">
    <property type="entry name" value="Zn2Cys6_DnaBD"/>
</dbReference>
<dbReference type="SMART" id="SM00066">
    <property type="entry name" value="GAL4"/>
    <property type="match status" value="1"/>
</dbReference>
<evidence type="ECO:0000256" key="8">
    <source>
        <dbReference type="SAM" id="MobiDB-lite"/>
    </source>
</evidence>
<evidence type="ECO:0000256" key="2">
    <source>
        <dbReference type="ARBA" id="ARBA00022833"/>
    </source>
</evidence>
<dbReference type="PANTHER" id="PTHR47659">
    <property type="entry name" value="ZN(II)2CYS6 TRANSCRIPTION FACTOR (EUROFUNG)-RELATED"/>
    <property type="match status" value="1"/>
</dbReference>
<evidence type="ECO:0000256" key="7">
    <source>
        <dbReference type="ARBA" id="ARBA00040903"/>
    </source>
</evidence>
<keyword evidence="3" id="KW-0805">Transcription regulation</keyword>
<evidence type="ECO:0000256" key="5">
    <source>
        <dbReference type="ARBA" id="ARBA00023163"/>
    </source>
</evidence>
<dbReference type="GO" id="GO:0008270">
    <property type="term" value="F:zinc ion binding"/>
    <property type="evidence" value="ECO:0007669"/>
    <property type="project" value="InterPro"/>
</dbReference>
<dbReference type="OrthoDB" id="5575144at2759"/>
<feature type="region of interest" description="Disordered" evidence="8">
    <location>
        <begin position="372"/>
        <end position="484"/>
    </location>
</feature>
<dbReference type="GO" id="GO:0003677">
    <property type="term" value="F:DNA binding"/>
    <property type="evidence" value="ECO:0007669"/>
    <property type="project" value="UniProtKB-KW"/>
</dbReference>
<evidence type="ECO:0000256" key="6">
    <source>
        <dbReference type="ARBA" id="ARBA00023242"/>
    </source>
</evidence>
<feature type="compositionally biased region" description="Polar residues" evidence="8">
    <location>
        <begin position="26"/>
        <end position="38"/>
    </location>
</feature>
<keyword evidence="4" id="KW-0238">DNA-binding</keyword>
<dbReference type="Proteomes" id="UP000027361">
    <property type="component" value="Unassembled WGS sequence"/>
</dbReference>
<keyword evidence="6" id="KW-0539">Nucleus</keyword>
<dbReference type="EMBL" id="JMSN01000157">
    <property type="protein sequence ID" value="KDN36772.1"/>
    <property type="molecule type" value="Genomic_DNA"/>
</dbReference>
<accession>A0A066V4W8</accession>
<evidence type="ECO:0000256" key="3">
    <source>
        <dbReference type="ARBA" id="ARBA00023015"/>
    </source>
</evidence>
<gene>
    <name evidence="10" type="ORF">K437DRAFT_48877</name>
</gene>
<protein>
    <recommendedName>
        <fullName evidence="7">Transcription activator of gluconeogenesis ERT1</fullName>
    </recommendedName>
</protein>
<dbReference type="InterPro" id="IPR036864">
    <property type="entry name" value="Zn2-C6_fun-type_DNA-bd_sf"/>
</dbReference>
<name>A0A066V4W8_TILAU</name>
<organism evidence="10 11">
    <name type="scientific">Tilletiaria anomala (strain ATCC 24038 / CBS 436.72 / UBC 951)</name>
    <dbReference type="NCBI Taxonomy" id="1037660"/>
    <lineage>
        <taxon>Eukaryota</taxon>
        <taxon>Fungi</taxon>
        <taxon>Dikarya</taxon>
        <taxon>Basidiomycota</taxon>
        <taxon>Ustilaginomycotina</taxon>
        <taxon>Exobasidiomycetes</taxon>
        <taxon>Georgefischeriales</taxon>
        <taxon>Tilletiariaceae</taxon>
        <taxon>Tilletiaria</taxon>
    </lineage>
</organism>
<keyword evidence="2" id="KW-0862">Zinc</keyword>
<proteinExistence type="predicted"/>
<feature type="compositionally biased region" description="Low complexity" evidence="8">
    <location>
        <begin position="15"/>
        <end position="25"/>
    </location>
</feature>
<dbReference type="PANTHER" id="PTHR47659:SF7">
    <property type="entry name" value="FUNGAL TRANSCRIPTIONAL REGULATORY PROTEIN, N-TERMINAL DOMAIN-CONTAINING PROTEIN"/>
    <property type="match status" value="1"/>
</dbReference>
<feature type="compositionally biased region" description="Low complexity" evidence="8">
    <location>
        <begin position="456"/>
        <end position="482"/>
    </location>
</feature>
<dbReference type="AlphaFoldDB" id="A0A066V4W8"/>
<dbReference type="SUPFAM" id="SSF57701">
    <property type="entry name" value="Zn2/Cys6 DNA-binding domain"/>
    <property type="match status" value="1"/>
</dbReference>
<sequence>MSSWQQYALQAAAAAETTSSSAANQHSPPHSHPQSTQLPSISTALAQGPSASMPLSCPSSLPSALISAPSPPRFYSIASTSAALLRAANANVHGHAGAILPYPAHLTHVPINWSSYPAISDYSPMPIPSTAAAAHDHAPHLAPGLQHYPRLGAELYTASGTHPHPQHQLYAAHDSVCTDAPHFGPGGSSRYTSSNGLHDFSISQAPGVSGTLASSSLLSSTPTGMVTMRGSSPLAPPKAKRKQVKNACTNCQKACKKCDEGRPCSRCVKYHLEDSCENSLRKERKRGIKRGPYKRRATARTALLSTDANAPSAHANESHSVASLLPHSNVSAPVDGSGLFISAHAAPTGLPASSPLGASSSPLLLRSSLLSTSVPPPTSSPYNNVTSLFPSDHGPAAPQHAQYLPARSDPRNRGGAVAGTIQSGQFGPSAGVYTQPAAPEGPPQSLASHHHRLHSDSSSSLATLSSGSTATTGSASSSTLLTPRTPLGISSGALALHYVSSTVVPGSNAAVSNGNGHGGLVQHAGPSTPNMLPHPAAAALIPPPQGIDLQTGMPKPFPLKMPPSIGTGRNKTAGIVVKGEYDQQQQRVIVDGEHPAFMQWQYPLGGH</sequence>
<dbReference type="InterPro" id="IPR050335">
    <property type="entry name" value="ERT1_acuK_gluconeogen_tf"/>
</dbReference>
<dbReference type="CDD" id="cd00067">
    <property type="entry name" value="GAL4"/>
    <property type="match status" value="1"/>
</dbReference>
<reference evidence="10 11" key="1">
    <citation type="submission" date="2014-05" db="EMBL/GenBank/DDBJ databases">
        <title>Draft genome sequence of a rare smut relative, Tilletiaria anomala UBC 951.</title>
        <authorList>
            <consortium name="DOE Joint Genome Institute"/>
            <person name="Toome M."/>
            <person name="Kuo A."/>
            <person name="Henrissat B."/>
            <person name="Lipzen A."/>
            <person name="Tritt A."/>
            <person name="Yoshinaga Y."/>
            <person name="Zane M."/>
            <person name="Barry K."/>
            <person name="Grigoriev I.V."/>
            <person name="Spatafora J.W."/>
            <person name="Aimea M.C."/>
        </authorList>
    </citation>
    <scope>NUCLEOTIDE SEQUENCE [LARGE SCALE GENOMIC DNA]</scope>
    <source>
        <strain evidence="10 11">UBC 951</strain>
    </source>
</reference>
<dbReference type="GeneID" id="25267539"/>
<evidence type="ECO:0000256" key="1">
    <source>
        <dbReference type="ARBA" id="ARBA00022723"/>
    </source>
</evidence>
<comment type="caution">
    <text evidence="10">The sequence shown here is derived from an EMBL/GenBank/DDBJ whole genome shotgun (WGS) entry which is preliminary data.</text>
</comment>
<evidence type="ECO:0000313" key="10">
    <source>
        <dbReference type="EMBL" id="KDN36772.1"/>
    </source>
</evidence>
<feature type="region of interest" description="Disordered" evidence="8">
    <location>
        <begin position="15"/>
        <end position="38"/>
    </location>
</feature>
<keyword evidence="11" id="KW-1185">Reference proteome</keyword>
<evidence type="ECO:0000313" key="11">
    <source>
        <dbReference type="Proteomes" id="UP000027361"/>
    </source>
</evidence>
<evidence type="ECO:0000256" key="4">
    <source>
        <dbReference type="ARBA" id="ARBA00023125"/>
    </source>
</evidence>
<keyword evidence="5" id="KW-0804">Transcription</keyword>
<dbReference type="STRING" id="1037660.A0A066V4W8"/>